<gene>
    <name evidence="12" type="ORF">AN188_01045</name>
    <name evidence="13" type="ORF">APG09_00619</name>
</gene>
<keyword evidence="6" id="KW-0680">Restriction system</keyword>
<evidence type="ECO:0000256" key="1">
    <source>
        <dbReference type="ARBA" id="ARBA00000851"/>
    </source>
</evidence>
<accession>A0A150JB49</accession>
<keyword evidence="7" id="KW-0255">Endonuclease</keyword>
<dbReference type="Pfam" id="PF11867">
    <property type="entry name" value="T1RH-like_C"/>
    <property type="match status" value="1"/>
</dbReference>
<protein>
    <recommendedName>
        <fullName evidence="3">type I site-specific deoxyribonuclease</fullName>
        <ecNumber evidence="3">3.1.21.3</ecNumber>
    </recommendedName>
</protein>
<dbReference type="InterPro" id="IPR040980">
    <property type="entry name" value="SWI2_SNF2"/>
</dbReference>
<evidence type="ECO:0000256" key="4">
    <source>
        <dbReference type="ARBA" id="ARBA00022722"/>
    </source>
</evidence>
<dbReference type="CDD" id="cd22332">
    <property type="entry name" value="HsdR_N"/>
    <property type="match status" value="1"/>
</dbReference>
<dbReference type="PANTHER" id="PTHR30195">
    <property type="entry name" value="TYPE I SITE-SPECIFIC DEOXYRIBONUCLEASE PROTEIN SUBUNIT M AND R"/>
    <property type="match status" value="1"/>
</dbReference>
<keyword evidence="9" id="KW-0067">ATP-binding</keyword>
<dbReference type="GO" id="GO:0120545">
    <property type="term" value="F:nucleic acid conformation isomerase activity"/>
    <property type="evidence" value="ECO:0007669"/>
    <property type="project" value="UniProtKB-ARBA"/>
</dbReference>
<dbReference type="Pfam" id="PF22679">
    <property type="entry name" value="T1R_D3-like"/>
    <property type="match status" value="1"/>
</dbReference>
<dbReference type="AlphaFoldDB" id="A0A150JH86"/>
<dbReference type="Gene3D" id="3.90.1570.50">
    <property type="match status" value="1"/>
</dbReference>
<dbReference type="NCBIfam" id="TIGR00348">
    <property type="entry name" value="hsdR"/>
    <property type="match status" value="1"/>
</dbReference>
<dbReference type="GO" id="GO:0009307">
    <property type="term" value="P:DNA restriction-modification system"/>
    <property type="evidence" value="ECO:0007669"/>
    <property type="project" value="UniProtKB-KW"/>
</dbReference>
<dbReference type="InterPro" id="IPR021810">
    <property type="entry name" value="T1RH-like_C"/>
</dbReference>
<accession>A0A150JH86</accession>
<dbReference type="InterPro" id="IPR027417">
    <property type="entry name" value="P-loop_NTPase"/>
</dbReference>
<dbReference type="InterPro" id="IPR007409">
    <property type="entry name" value="Restrct_endonuc_type1_HsdR_N"/>
</dbReference>
<sequence length="964" mass="111031">MTLGGERGSVQNPMIAYAKEVGWEYLSQDAALGMRNSLTNISFDKLFIEQLKKLNSEFMTDELATEVLNRIKRLSPTIEGNLFTWEYLKGLKTIFVPKENRERNITLIDKENIENNTFHVTDEFKFTNGTKTIKMDIVFLINGLPIVLVETKAAKKIEGLSEALDQVRRYHLDCPEILSILQLYAITHIIRYYYSCTWNSSKKGLFNWKDENGGDFESLVKSFFDKDRIVKVITDFILFTRADDELKKVILRPHQIRAVDRLVQRAEDSKKKRALIWHTQGSGKTYTMIVTAQRLLQNPTLENPTVLMLVDRNELESQLFSNISSVGIENVEIAQTKKHLKSLLSEDRRGLIVSTIHKFDKMDENINTRRNIFVLVDEAHRTTSGTLGNYLMGALSNATYIGFTGTPIDRTAQGKSTFITFGIDDPPKGYLDKYGIGESIQDETTVPLNYTLAPNELLVERETLEKEFLNLKDSKGLSDIEELNKVLERAVNLKNMMKGKDRVKEISKYVSDHFTTYIEPMGYKAFLVAVDREACAMYKEELDKLLPKEYSEVVYSPYYNDPPYMAKYHLDEKEETSIRKNFRASGNLPKILIVTEKLLTGFDAPILYCMYLDKPMRDHVLLQAIARVNRPYEDESGRKKPSGFVLDFVGLFNKLEKALAFDSSDLDGIVNDIEKVKDAFREIMEKSKKEYLVIIEGKSKDKAVEAVLSHFMDEEIRHEFYSSFKSLSAMYEILSPDNFLRPYIEDYETLSSMYSILKDAYEPGISVDKEFYRKTAALVQEHSRSGKIKKILDIYEINENTIKKIEEDTISDREKVYNISKGINELIKKKGATSPYLISIGERVQRLITMYNQGQIDTKDTLDALINRVNEINDSTKADKEKNMSSDIFTLFWMLDRSGIKNAEKKAKEMEEIFEKYPNWKKSEGQEREIVKPKIYKLILSDESKDIKKVTELGNDIIRILKGA</sequence>
<organism evidence="12 14">
    <name type="scientific">Candidatus Methanofastidiosum methylothiophilum</name>
    <dbReference type="NCBI Taxonomy" id="1705564"/>
    <lineage>
        <taxon>Archaea</taxon>
        <taxon>Methanobacteriati</taxon>
        <taxon>Methanobacteriota</taxon>
        <taxon>Stenosarchaea group</taxon>
        <taxon>Candidatus Methanofastidiosia</taxon>
        <taxon>Candidatus Methanofastidiosales</taxon>
        <taxon>Candidatus Methanofastidiosaceae</taxon>
        <taxon>Candidatus Methanofastidiosum</taxon>
    </lineage>
</organism>
<proteinExistence type="inferred from homology"/>
<dbReference type="GO" id="GO:0005524">
    <property type="term" value="F:ATP binding"/>
    <property type="evidence" value="ECO:0007669"/>
    <property type="project" value="UniProtKB-KW"/>
</dbReference>
<comment type="similarity">
    <text evidence="2">Belongs to the HsdR family.</text>
</comment>
<keyword evidence="10" id="KW-0238">DNA-binding</keyword>
<dbReference type="PROSITE" id="PS51192">
    <property type="entry name" value="HELICASE_ATP_BIND_1"/>
    <property type="match status" value="1"/>
</dbReference>
<evidence type="ECO:0000313" key="14">
    <source>
        <dbReference type="Proteomes" id="UP000092420"/>
    </source>
</evidence>
<dbReference type="EC" id="3.1.21.3" evidence="3"/>
<keyword evidence="5" id="KW-0547">Nucleotide-binding</keyword>
<keyword evidence="8" id="KW-0378">Hydrolase</keyword>
<evidence type="ECO:0000313" key="13">
    <source>
        <dbReference type="EMBL" id="KYC58116.1"/>
    </source>
</evidence>
<dbReference type="Proteomes" id="UP000092420">
    <property type="component" value="Unassembled WGS sequence"/>
</dbReference>
<comment type="caution">
    <text evidence="12">The sequence shown here is derived from an EMBL/GenBank/DDBJ whole genome shotgun (WGS) entry which is preliminary data.</text>
</comment>
<reference evidence="12 14" key="1">
    <citation type="journal article" date="2016" name="ISME J.">
        <title>Chasing the elusive Euryarchaeota class WSA2: genomes reveal a uniquely fastidious methyl-reducing methanogen.</title>
        <authorList>
            <person name="Nobu M.K."/>
            <person name="Narihiro T."/>
            <person name="Kuroda K."/>
            <person name="Mei R."/>
            <person name="Liu W.T."/>
        </authorList>
    </citation>
    <scope>NUCLEOTIDE SEQUENCE [LARGE SCALE GENOMIC DNA]</scope>
    <source>
        <strain evidence="12">ADurb1013_Bin02101</strain>
        <strain evidence="13">ADurb1213_Bin02801</strain>
    </source>
</reference>
<dbReference type="InterPro" id="IPR014001">
    <property type="entry name" value="Helicase_ATP-bd"/>
</dbReference>
<evidence type="ECO:0000256" key="10">
    <source>
        <dbReference type="ARBA" id="ARBA00023125"/>
    </source>
</evidence>
<feature type="domain" description="Helicase ATP-binding" evidence="11">
    <location>
        <begin position="265"/>
        <end position="425"/>
    </location>
</feature>
<dbReference type="CDD" id="cd18800">
    <property type="entry name" value="SF2_C_EcoR124I-like"/>
    <property type="match status" value="1"/>
</dbReference>
<evidence type="ECO:0000313" key="12">
    <source>
        <dbReference type="EMBL" id="KYC54451.1"/>
    </source>
</evidence>
<evidence type="ECO:0000256" key="8">
    <source>
        <dbReference type="ARBA" id="ARBA00022801"/>
    </source>
</evidence>
<dbReference type="PANTHER" id="PTHR30195:SF15">
    <property type="entry name" value="TYPE I RESTRICTION ENZYME HINDI ENDONUCLEASE SUBUNIT"/>
    <property type="match status" value="1"/>
</dbReference>
<dbReference type="EMBL" id="LNJB01000013">
    <property type="protein sequence ID" value="KYC54451.1"/>
    <property type="molecule type" value="Genomic_DNA"/>
</dbReference>
<dbReference type="Pfam" id="PF04313">
    <property type="entry name" value="HSDR_N"/>
    <property type="match status" value="1"/>
</dbReference>
<dbReference type="CDD" id="cd18030">
    <property type="entry name" value="DEXHc_RE_I_HsdR"/>
    <property type="match status" value="1"/>
</dbReference>
<evidence type="ECO:0000259" key="11">
    <source>
        <dbReference type="PROSITE" id="PS51192"/>
    </source>
</evidence>
<dbReference type="PATRIC" id="fig|1706433.3.peg.1048"/>
<evidence type="ECO:0000256" key="3">
    <source>
        <dbReference type="ARBA" id="ARBA00012654"/>
    </source>
</evidence>
<dbReference type="SMART" id="SM00487">
    <property type="entry name" value="DEXDc"/>
    <property type="match status" value="1"/>
</dbReference>
<dbReference type="Pfam" id="PF18766">
    <property type="entry name" value="SWI2_SNF2"/>
    <property type="match status" value="1"/>
</dbReference>
<dbReference type="InterPro" id="IPR055180">
    <property type="entry name" value="HsdR_RecA-like_helicase_dom_2"/>
</dbReference>
<accession>A0A150JLL5</accession>
<keyword evidence="4" id="KW-0540">Nuclease</keyword>
<name>A0A150JH86_9EURY</name>
<dbReference type="GO" id="GO:0009035">
    <property type="term" value="F:type I site-specific deoxyribonuclease activity"/>
    <property type="evidence" value="ECO:0007669"/>
    <property type="project" value="UniProtKB-EC"/>
</dbReference>
<evidence type="ECO:0000256" key="5">
    <source>
        <dbReference type="ARBA" id="ARBA00022741"/>
    </source>
</evidence>
<evidence type="ECO:0000256" key="6">
    <source>
        <dbReference type="ARBA" id="ARBA00022747"/>
    </source>
</evidence>
<evidence type="ECO:0000256" key="9">
    <source>
        <dbReference type="ARBA" id="ARBA00022840"/>
    </source>
</evidence>
<dbReference type="EMBL" id="LNJE01000005">
    <property type="protein sequence ID" value="KYC58116.1"/>
    <property type="molecule type" value="Genomic_DNA"/>
</dbReference>
<dbReference type="PATRIC" id="fig|1706435.3.peg.614"/>
<comment type="catalytic activity">
    <reaction evidence="1">
        <text>Endonucleolytic cleavage of DNA to give random double-stranded fragments with terminal 5'-phosphates, ATP is simultaneously hydrolyzed.</text>
        <dbReference type="EC" id="3.1.21.3"/>
    </reaction>
</comment>
<dbReference type="InterPro" id="IPR051268">
    <property type="entry name" value="Type-I_R_enzyme_R_subunit"/>
</dbReference>
<evidence type="ECO:0000256" key="7">
    <source>
        <dbReference type="ARBA" id="ARBA00022759"/>
    </source>
</evidence>
<dbReference type="InterPro" id="IPR004473">
    <property type="entry name" value="Restrct_endonuc_typeI_HsdR"/>
</dbReference>
<dbReference type="GO" id="GO:0003677">
    <property type="term" value="F:DNA binding"/>
    <property type="evidence" value="ECO:0007669"/>
    <property type="project" value="UniProtKB-KW"/>
</dbReference>
<dbReference type="SUPFAM" id="SSF52540">
    <property type="entry name" value="P-loop containing nucleoside triphosphate hydrolases"/>
    <property type="match status" value="1"/>
</dbReference>
<dbReference type="Gene3D" id="3.40.50.300">
    <property type="entry name" value="P-loop containing nucleotide triphosphate hydrolases"/>
    <property type="match status" value="3"/>
</dbReference>
<evidence type="ECO:0000256" key="2">
    <source>
        <dbReference type="ARBA" id="ARBA00008598"/>
    </source>
</evidence>